<keyword evidence="5 6" id="KW-0472">Membrane</keyword>
<sequence length="349" mass="38501">MENESSPHTDWPYYIKKTWIKWGILVFLVVAVLLFKAIVSIILLTLAGALLSIYFYGFAGLLQKRLHLPATFSLIVSVVINLGLLCAFFWFAGSRLQSQITTLSDTLPSTLQHAKVQMQQSPIGSKILDYIDHSGNEGKTSAFIRHFFSSSFGILSDLYLIVLITMFFVASPVMYKRGIVHLLPENAKDKGDELLDQLGDVLKKWIKGQIIGFFFIAVFTGLGLWALGLPLVFTLALIAGFLNFVPNFGPIIAVIPALLLALMQGPATAFLVFGMYTLVQIIQSAVTQPLIQQKMISMPPVLTVVAQVAMGALTGFWGVLLATPVVAIGMKLTQELYVKKQAYHKYPVD</sequence>
<feature type="transmembrane region" description="Helical" evidence="6">
    <location>
        <begin position="158"/>
        <end position="175"/>
    </location>
</feature>
<dbReference type="GO" id="GO:0055085">
    <property type="term" value="P:transmembrane transport"/>
    <property type="evidence" value="ECO:0007669"/>
    <property type="project" value="TreeGrafter"/>
</dbReference>
<dbReference type="AlphaFoldDB" id="A0A7L5DYY3"/>
<dbReference type="EMBL" id="CP051682">
    <property type="protein sequence ID" value="QJD95418.1"/>
    <property type="molecule type" value="Genomic_DNA"/>
</dbReference>
<dbReference type="InterPro" id="IPR002549">
    <property type="entry name" value="AI-2E-like"/>
</dbReference>
<gene>
    <name evidence="7" type="ORF">HH214_05790</name>
</gene>
<evidence type="ECO:0000256" key="2">
    <source>
        <dbReference type="ARBA" id="ARBA00009773"/>
    </source>
</evidence>
<keyword evidence="4 6" id="KW-1133">Transmembrane helix</keyword>
<dbReference type="RefSeq" id="WP_169606432.1">
    <property type="nucleotide sequence ID" value="NZ_CP051682.1"/>
</dbReference>
<name>A0A7L5DYY3_9SPHI</name>
<dbReference type="Pfam" id="PF01594">
    <property type="entry name" value="AI-2E_transport"/>
    <property type="match status" value="1"/>
</dbReference>
<feature type="transmembrane region" description="Helical" evidence="6">
    <location>
        <begin position="306"/>
        <end position="330"/>
    </location>
</feature>
<evidence type="ECO:0000313" key="7">
    <source>
        <dbReference type="EMBL" id="QJD95418.1"/>
    </source>
</evidence>
<evidence type="ECO:0000256" key="5">
    <source>
        <dbReference type="ARBA" id="ARBA00023136"/>
    </source>
</evidence>
<evidence type="ECO:0000256" key="6">
    <source>
        <dbReference type="SAM" id="Phobius"/>
    </source>
</evidence>
<evidence type="ECO:0000256" key="4">
    <source>
        <dbReference type="ARBA" id="ARBA00022989"/>
    </source>
</evidence>
<evidence type="ECO:0000256" key="1">
    <source>
        <dbReference type="ARBA" id="ARBA00004141"/>
    </source>
</evidence>
<dbReference type="GO" id="GO:0016020">
    <property type="term" value="C:membrane"/>
    <property type="evidence" value="ECO:0007669"/>
    <property type="project" value="UniProtKB-SubCell"/>
</dbReference>
<proteinExistence type="inferred from homology"/>
<dbReference type="PANTHER" id="PTHR21716">
    <property type="entry name" value="TRANSMEMBRANE PROTEIN"/>
    <property type="match status" value="1"/>
</dbReference>
<feature type="transmembrane region" description="Helical" evidence="6">
    <location>
        <begin position="68"/>
        <end position="92"/>
    </location>
</feature>
<feature type="transmembrane region" description="Helical" evidence="6">
    <location>
        <begin position="213"/>
        <end position="238"/>
    </location>
</feature>
<evidence type="ECO:0000256" key="3">
    <source>
        <dbReference type="ARBA" id="ARBA00022692"/>
    </source>
</evidence>
<keyword evidence="8" id="KW-1185">Reference proteome</keyword>
<feature type="transmembrane region" description="Helical" evidence="6">
    <location>
        <begin position="269"/>
        <end position="286"/>
    </location>
</feature>
<protein>
    <submittedName>
        <fullName evidence="7">AI-2E family transporter</fullName>
    </submittedName>
</protein>
<comment type="subcellular location">
    <subcellularLocation>
        <location evidence="1">Membrane</location>
        <topology evidence="1">Multi-pass membrane protein</topology>
    </subcellularLocation>
</comment>
<evidence type="ECO:0000313" key="8">
    <source>
        <dbReference type="Proteomes" id="UP000503278"/>
    </source>
</evidence>
<dbReference type="PANTHER" id="PTHR21716:SF62">
    <property type="entry name" value="TRANSPORT PROTEIN YDBI-RELATED"/>
    <property type="match status" value="1"/>
</dbReference>
<dbReference type="Proteomes" id="UP000503278">
    <property type="component" value="Chromosome"/>
</dbReference>
<feature type="transmembrane region" description="Helical" evidence="6">
    <location>
        <begin position="244"/>
        <end position="262"/>
    </location>
</feature>
<keyword evidence="3 6" id="KW-0812">Transmembrane</keyword>
<feature type="transmembrane region" description="Helical" evidence="6">
    <location>
        <begin position="24"/>
        <end position="56"/>
    </location>
</feature>
<reference evidence="7 8" key="1">
    <citation type="submission" date="2020-04" db="EMBL/GenBank/DDBJ databases">
        <title>Genome sequencing of novel species.</title>
        <authorList>
            <person name="Heo J."/>
            <person name="Kim S.-J."/>
            <person name="Kim J.-S."/>
            <person name="Hong S.-B."/>
            <person name="Kwon S.-W."/>
        </authorList>
    </citation>
    <scope>NUCLEOTIDE SEQUENCE [LARGE SCALE GENOMIC DNA]</scope>
    <source>
        <strain evidence="7 8">F39-2</strain>
    </source>
</reference>
<accession>A0A7L5DYY3</accession>
<comment type="similarity">
    <text evidence="2">Belongs to the autoinducer-2 exporter (AI-2E) (TC 2.A.86) family.</text>
</comment>
<dbReference type="KEGG" id="mrob:HH214_05790"/>
<organism evidence="7 8">
    <name type="scientific">Mucilaginibacter robiniae</name>
    <dbReference type="NCBI Taxonomy" id="2728022"/>
    <lineage>
        <taxon>Bacteria</taxon>
        <taxon>Pseudomonadati</taxon>
        <taxon>Bacteroidota</taxon>
        <taxon>Sphingobacteriia</taxon>
        <taxon>Sphingobacteriales</taxon>
        <taxon>Sphingobacteriaceae</taxon>
        <taxon>Mucilaginibacter</taxon>
    </lineage>
</organism>